<dbReference type="AlphaFoldDB" id="A0A5K3G4H9"/>
<protein>
    <submittedName>
        <fullName evidence="2">Uncharacterized protein</fullName>
    </submittedName>
</protein>
<proteinExistence type="predicted"/>
<dbReference type="WBParaSite" id="MCU_014180-RA">
    <property type="protein sequence ID" value="MCU_014180-RA"/>
    <property type="gene ID" value="MCU_014180"/>
</dbReference>
<name>A0A5K3G4H9_MESCO</name>
<sequence>MTTGRINQVVHTLRLRRATPKERPPSRPPPPPPLHDDNPTTPAPNCYTATLHCPQHHHHHDHAHTASSLSPCKHLGPGGSWAAITIHLRTQQQHTAHGGCSAHEGALNNTLRTTPRPPLKAR</sequence>
<organism evidence="2">
    <name type="scientific">Mesocestoides corti</name>
    <name type="common">Flatworm</name>
    <dbReference type="NCBI Taxonomy" id="53468"/>
    <lineage>
        <taxon>Eukaryota</taxon>
        <taxon>Metazoa</taxon>
        <taxon>Spiralia</taxon>
        <taxon>Lophotrochozoa</taxon>
        <taxon>Platyhelminthes</taxon>
        <taxon>Cestoda</taxon>
        <taxon>Eucestoda</taxon>
        <taxon>Cyclophyllidea</taxon>
        <taxon>Mesocestoididae</taxon>
        <taxon>Mesocestoides</taxon>
    </lineage>
</organism>
<evidence type="ECO:0000256" key="1">
    <source>
        <dbReference type="SAM" id="MobiDB-lite"/>
    </source>
</evidence>
<accession>A0A5K3G4H9</accession>
<reference evidence="2" key="1">
    <citation type="submission" date="2019-11" db="UniProtKB">
        <authorList>
            <consortium name="WormBaseParasite"/>
        </authorList>
    </citation>
    <scope>IDENTIFICATION</scope>
</reference>
<feature type="region of interest" description="Disordered" evidence="1">
    <location>
        <begin position="93"/>
        <end position="122"/>
    </location>
</feature>
<feature type="region of interest" description="Disordered" evidence="1">
    <location>
        <begin position="1"/>
        <end position="76"/>
    </location>
</feature>
<evidence type="ECO:0000313" key="2">
    <source>
        <dbReference type="WBParaSite" id="MCU_014180-RA"/>
    </source>
</evidence>
<feature type="compositionally biased region" description="Polar residues" evidence="1">
    <location>
        <begin position="1"/>
        <end position="10"/>
    </location>
</feature>